<evidence type="ECO:0000313" key="3">
    <source>
        <dbReference type="RefSeq" id="XP_034081352.1"/>
    </source>
</evidence>
<feature type="region of interest" description="Disordered" evidence="1">
    <location>
        <begin position="17"/>
        <end position="182"/>
    </location>
</feature>
<feature type="compositionally biased region" description="Acidic residues" evidence="1">
    <location>
        <begin position="20"/>
        <end position="39"/>
    </location>
</feature>
<protein>
    <submittedName>
        <fullName evidence="3">Predicted GPI-anchored protein 58</fullName>
    </submittedName>
</protein>
<feature type="compositionally biased region" description="Polar residues" evidence="1">
    <location>
        <begin position="55"/>
        <end position="64"/>
    </location>
</feature>
<dbReference type="Proteomes" id="UP000515161">
    <property type="component" value="Unplaced"/>
</dbReference>
<evidence type="ECO:0000313" key="2">
    <source>
        <dbReference type="Proteomes" id="UP000515161"/>
    </source>
</evidence>
<keyword evidence="2" id="KW-1185">Reference proteome</keyword>
<accession>A0A6P8W130</accession>
<dbReference type="PANTHER" id="PTHR46599">
    <property type="entry name" value="PIGGYBAC TRANSPOSABLE ELEMENT-DERIVED PROTEIN 4"/>
    <property type="match status" value="1"/>
</dbReference>
<sequence>MARRNFIVADALDFIFASGSEEDGSSEPEGFDSSEEEEYRDSRDPFEDGEVSQLPGPSSPQMTFIQEPPAVPATMLRSTVDQGPSPLPSPPSTSGPASRQLPPSLPVTRSRYTSAPPQPSPSTRTAKRSRRAHLPPTQPPAAHAPAQQPAPLSWKTGEDPDTAPPVSRFQPARTPGPQLSSTVSNKPLDLFKLFFSALTVQTLCTNTNKRAAQEMGKGKTYKWTDLTVEDFYKYMGLLKLDNLLEEGSFCQCIMNSWLKEKKF</sequence>
<dbReference type="AlphaFoldDB" id="A0A6P8W130"/>
<name>A0A6P8W130_GYMAC</name>
<dbReference type="GeneID" id="117552174"/>
<dbReference type="KEGG" id="gacu:117552174"/>
<reference evidence="3" key="1">
    <citation type="submission" date="2025-08" db="UniProtKB">
        <authorList>
            <consortium name="RefSeq"/>
        </authorList>
    </citation>
    <scope>IDENTIFICATION</scope>
</reference>
<dbReference type="RefSeq" id="XP_034081352.1">
    <property type="nucleotide sequence ID" value="XM_034225461.1"/>
</dbReference>
<evidence type="ECO:0000256" key="1">
    <source>
        <dbReference type="SAM" id="MobiDB-lite"/>
    </source>
</evidence>
<gene>
    <name evidence="3" type="primary">LOC117552174</name>
</gene>
<dbReference type="OrthoDB" id="118105at2759"/>
<feature type="compositionally biased region" description="Low complexity" evidence="1">
    <location>
        <begin position="140"/>
        <end position="152"/>
    </location>
</feature>
<proteinExistence type="predicted"/>
<organism evidence="2 3">
    <name type="scientific">Gymnodraco acuticeps</name>
    <name type="common">Antarctic dragonfish</name>
    <dbReference type="NCBI Taxonomy" id="8218"/>
    <lineage>
        <taxon>Eukaryota</taxon>
        <taxon>Metazoa</taxon>
        <taxon>Chordata</taxon>
        <taxon>Craniata</taxon>
        <taxon>Vertebrata</taxon>
        <taxon>Euteleostomi</taxon>
        <taxon>Actinopterygii</taxon>
        <taxon>Neopterygii</taxon>
        <taxon>Teleostei</taxon>
        <taxon>Neoteleostei</taxon>
        <taxon>Acanthomorphata</taxon>
        <taxon>Eupercaria</taxon>
        <taxon>Perciformes</taxon>
        <taxon>Notothenioidei</taxon>
        <taxon>Bathydraconidae</taxon>
        <taxon>Gymnodraco</taxon>
    </lineage>
</organism>
<dbReference type="InParanoid" id="A0A6P8W130"/>
<dbReference type="PANTHER" id="PTHR46599:SF3">
    <property type="entry name" value="PIGGYBAC TRANSPOSABLE ELEMENT-DERIVED PROTEIN 4"/>
    <property type="match status" value="1"/>
</dbReference>